<dbReference type="FunFam" id="3.40.30.10:FF:000159">
    <property type="entry name" value="Peroxiredoxin"/>
    <property type="match status" value="1"/>
</dbReference>
<dbReference type="Pfam" id="PF08534">
    <property type="entry name" value="Redoxin"/>
    <property type="match status" value="1"/>
</dbReference>
<evidence type="ECO:0000256" key="7">
    <source>
        <dbReference type="RuleBase" id="RU366011"/>
    </source>
</evidence>
<evidence type="ECO:0000256" key="2">
    <source>
        <dbReference type="ARBA" id="ARBA00022559"/>
    </source>
</evidence>
<reference evidence="9" key="2">
    <citation type="submission" date="2023-06" db="EMBL/GenBank/DDBJ databases">
        <authorList>
            <consortium name="Lawrence Berkeley National Laboratory"/>
            <person name="Haridas S."/>
            <person name="Hensen N."/>
            <person name="Bonometti L."/>
            <person name="Westerberg I."/>
            <person name="Brannstrom I.O."/>
            <person name="Guillou S."/>
            <person name="Cros-Aarteil S."/>
            <person name="Calhoun S."/>
            <person name="Kuo A."/>
            <person name="Mondo S."/>
            <person name="Pangilinan J."/>
            <person name="Riley R."/>
            <person name="LaButti K."/>
            <person name="Andreopoulos B."/>
            <person name="Lipzen A."/>
            <person name="Chen C."/>
            <person name="Yanf M."/>
            <person name="Daum C."/>
            <person name="Ng V."/>
            <person name="Clum A."/>
            <person name="Steindorff A."/>
            <person name="Ohm R."/>
            <person name="Martin F."/>
            <person name="Silar P."/>
            <person name="Natvig D."/>
            <person name="Lalanne C."/>
            <person name="Gautier V."/>
            <person name="Ament-velasquez S.L."/>
            <person name="Kruys A."/>
            <person name="Hutchinson M.I."/>
            <person name="Powell A.J."/>
            <person name="Barry K."/>
            <person name="Miller A.N."/>
            <person name="Grigoriev I.V."/>
            <person name="Debuchy R."/>
            <person name="Gladieux P."/>
            <person name="Thoren M.H."/>
            <person name="Johannesson H."/>
        </authorList>
    </citation>
    <scope>NUCLEOTIDE SEQUENCE</scope>
    <source>
        <strain evidence="9">CBS 232.78</strain>
    </source>
</reference>
<evidence type="ECO:0000256" key="3">
    <source>
        <dbReference type="ARBA" id="ARBA00022862"/>
    </source>
</evidence>
<dbReference type="InterPro" id="IPR013766">
    <property type="entry name" value="Thioredoxin_domain"/>
</dbReference>
<comment type="similarity">
    <text evidence="1 7">Belongs to the peroxiredoxin family. Prx5 subfamily.</text>
</comment>
<evidence type="ECO:0000313" key="10">
    <source>
        <dbReference type="Proteomes" id="UP001285441"/>
    </source>
</evidence>
<dbReference type="GO" id="GO:0034599">
    <property type="term" value="P:cellular response to oxidative stress"/>
    <property type="evidence" value="ECO:0007669"/>
    <property type="project" value="InterPro"/>
</dbReference>
<dbReference type="PROSITE" id="PS51352">
    <property type="entry name" value="THIOREDOXIN_2"/>
    <property type="match status" value="1"/>
</dbReference>
<dbReference type="EMBL" id="JAULSW010000004">
    <property type="protein sequence ID" value="KAK3385102.1"/>
    <property type="molecule type" value="Genomic_DNA"/>
</dbReference>
<dbReference type="AlphaFoldDB" id="A0AAE0TZE2"/>
<reference evidence="9" key="1">
    <citation type="journal article" date="2023" name="Mol. Phylogenet. Evol.">
        <title>Genome-scale phylogeny and comparative genomics of the fungal order Sordariales.</title>
        <authorList>
            <person name="Hensen N."/>
            <person name="Bonometti L."/>
            <person name="Westerberg I."/>
            <person name="Brannstrom I.O."/>
            <person name="Guillou S."/>
            <person name="Cros-Aarteil S."/>
            <person name="Calhoun S."/>
            <person name="Haridas S."/>
            <person name="Kuo A."/>
            <person name="Mondo S."/>
            <person name="Pangilinan J."/>
            <person name="Riley R."/>
            <person name="LaButti K."/>
            <person name="Andreopoulos B."/>
            <person name="Lipzen A."/>
            <person name="Chen C."/>
            <person name="Yan M."/>
            <person name="Daum C."/>
            <person name="Ng V."/>
            <person name="Clum A."/>
            <person name="Steindorff A."/>
            <person name="Ohm R.A."/>
            <person name="Martin F."/>
            <person name="Silar P."/>
            <person name="Natvig D.O."/>
            <person name="Lalanne C."/>
            <person name="Gautier V."/>
            <person name="Ament-Velasquez S.L."/>
            <person name="Kruys A."/>
            <person name="Hutchinson M.I."/>
            <person name="Powell A.J."/>
            <person name="Barry K."/>
            <person name="Miller A.N."/>
            <person name="Grigoriev I.V."/>
            <person name="Debuchy R."/>
            <person name="Gladieux P."/>
            <person name="Hiltunen Thoren M."/>
            <person name="Johannesson H."/>
        </authorList>
    </citation>
    <scope>NUCLEOTIDE SEQUENCE</scope>
    <source>
        <strain evidence="9">CBS 232.78</strain>
    </source>
</reference>
<sequence length="191" mass="20349">MSFRTMIRPAARISRMPIAASTARGFHATRAAFVKVGDPLPGLDVLQEGSPGNQVNLAEDAKKLNKMIVIGVPAAFSPSCSAKHVPGFITHPRTKEFDSVAVVSVNDVFVMKAWGETLDPAGDQNIRFLADPTGKFTKALDLAFDGGNIFGGDRSKRYTLLVENGKVTSVNVEPDNTGTSVSLAEHVLGKP</sequence>
<keyword evidence="3 7" id="KW-0049">Antioxidant</keyword>
<comment type="function">
    <text evidence="7">Thiol-specific peroxidase that catalyzes the reduction of hydrogen peroxide and organic hydroperoxides to water and alcohols, respectively. Plays a role in cell protection against oxidative stress by detoxifying peroxides.</text>
</comment>
<keyword evidence="10" id="KW-1185">Reference proteome</keyword>
<accession>A0AAE0TZE2</accession>
<proteinExistence type="inferred from homology"/>
<dbReference type="PANTHER" id="PTHR10430:SF39">
    <property type="entry name" value="PEROXISOMAL MEMBRANE ASSOCIATED PROTEIN 20"/>
    <property type="match status" value="1"/>
</dbReference>
<evidence type="ECO:0000256" key="6">
    <source>
        <dbReference type="PIRSR" id="PIRSR637944-1"/>
    </source>
</evidence>
<dbReference type="GO" id="GO:0045454">
    <property type="term" value="P:cell redox homeostasis"/>
    <property type="evidence" value="ECO:0007669"/>
    <property type="project" value="TreeGrafter"/>
</dbReference>
<keyword evidence="4 7" id="KW-0560">Oxidoreductase</keyword>
<dbReference type="Proteomes" id="UP001285441">
    <property type="component" value="Unassembled WGS sequence"/>
</dbReference>
<dbReference type="Gene3D" id="3.40.30.10">
    <property type="entry name" value="Glutaredoxin"/>
    <property type="match status" value="1"/>
</dbReference>
<evidence type="ECO:0000256" key="5">
    <source>
        <dbReference type="ARBA" id="ARBA00023284"/>
    </source>
</evidence>
<feature type="active site" description="Cysteine sulfenic acid (-SOH) intermediate" evidence="6">
    <location>
        <position position="80"/>
    </location>
</feature>
<evidence type="ECO:0000259" key="8">
    <source>
        <dbReference type="PROSITE" id="PS51352"/>
    </source>
</evidence>
<name>A0AAE0TZE2_9PEZI</name>
<evidence type="ECO:0000313" key="9">
    <source>
        <dbReference type="EMBL" id="KAK3385102.1"/>
    </source>
</evidence>
<feature type="domain" description="Thioredoxin" evidence="8">
    <location>
        <begin position="34"/>
        <end position="191"/>
    </location>
</feature>
<dbReference type="GO" id="GO:0005829">
    <property type="term" value="C:cytosol"/>
    <property type="evidence" value="ECO:0007669"/>
    <property type="project" value="TreeGrafter"/>
</dbReference>
<comment type="caution">
    <text evidence="9">The sequence shown here is derived from an EMBL/GenBank/DDBJ whole genome shotgun (WGS) entry which is preliminary data.</text>
</comment>
<dbReference type="SUPFAM" id="SSF52833">
    <property type="entry name" value="Thioredoxin-like"/>
    <property type="match status" value="1"/>
</dbReference>
<evidence type="ECO:0000256" key="4">
    <source>
        <dbReference type="ARBA" id="ARBA00023002"/>
    </source>
</evidence>
<dbReference type="GO" id="GO:0005777">
    <property type="term" value="C:peroxisome"/>
    <property type="evidence" value="ECO:0007669"/>
    <property type="project" value="TreeGrafter"/>
</dbReference>
<keyword evidence="5 7" id="KW-0676">Redox-active center</keyword>
<keyword evidence="2 7" id="KW-0575">Peroxidase</keyword>
<evidence type="ECO:0000256" key="1">
    <source>
        <dbReference type="ARBA" id="ARBA00010505"/>
    </source>
</evidence>
<dbReference type="InterPro" id="IPR013740">
    <property type="entry name" value="Redoxin"/>
</dbReference>
<dbReference type="GO" id="GO:0008379">
    <property type="term" value="F:thioredoxin peroxidase activity"/>
    <property type="evidence" value="ECO:0007669"/>
    <property type="project" value="InterPro"/>
</dbReference>
<organism evidence="9 10">
    <name type="scientific">Podospora didyma</name>
    <dbReference type="NCBI Taxonomy" id="330526"/>
    <lineage>
        <taxon>Eukaryota</taxon>
        <taxon>Fungi</taxon>
        <taxon>Dikarya</taxon>
        <taxon>Ascomycota</taxon>
        <taxon>Pezizomycotina</taxon>
        <taxon>Sordariomycetes</taxon>
        <taxon>Sordariomycetidae</taxon>
        <taxon>Sordariales</taxon>
        <taxon>Podosporaceae</taxon>
        <taxon>Podospora</taxon>
    </lineage>
</organism>
<gene>
    <name evidence="9" type="ORF">B0H63DRAFT_179219</name>
</gene>
<dbReference type="InterPro" id="IPR036249">
    <property type="entry name" value="Thioredoxin-like_sf"/>
</dbReference>
<dbReference type="CDD" id="cd03013">
    <property type="entry name" value="PRX5_like"/>
    <property type="match status" value="1"/>
</dbReference>
<dbReference type="GO" id="GO:0005739">
    <property type="term" value="C:mitochondrion"/>
    <property type="evidence" value="ECO:0007669"/>
    <property type="project" value="TreeGrafter"/>
</dbReference>
<dbReference type="GO" id="GO:0042744">
    <property type="term" value="P:hydrogen peroxide catabolic process"/>
    <property type="evidence" value="ECO:0007669"/>
    <property type="project" value="TreeGrafter"/>
</dbReference>
<dbReference type="PANTHER" id="PTHR10430">
    <property type="entry name" value="PEROXIREDOXIN"/>
    <property type="match status" value="1"/>
</dbReference>
<protein>
    <submittedName>
        <fullName evidence="9">Redoxin</fullName>
    </submittedName>
</protein>
<dbReference type="InterPro" id="IPR037944">
    <property type="entry name" value="PRX5-like"/>
</dbReference>